<feature type="compositionally biased region" description="Basic and acidic residues" evidence="1">
    <location>
        <begin position="67"/>
        <end position="86"/>
    </location>
</feature>
<evidence type="ECO:0000313" key="2">
    <source>
        <dbReference type="EMBL" id="QCS41028.1"/>
    </source>
</evidence>
<evidence type="ECO:0000313" key="3">
    <source>
        <dbReference type="Proteomes" id="UP000302218"/>
    </source>
</evidence>
<dbReference type="OrthoDB" id="176582at2157"/>
<dbReference type="Proteomes" id="UP000302218">
    <property type="component" value="Chromosome"/>
</dbReference>
<accession>A0A4V1FXM7</accession>
<feature type="compositionally biased region" description="Acidic residues" evidence="1">
    <location>
        <begin position="87"/>
        <end position="96"/>
    </location>
</feature>
<reference evidence="3" key="1">
    <citation type="submission" date="2019-05" db="EMBL/GenBank/DDBJ databases">
        <title>Genome sequence and methylation pattern of the halophilic Archaeon Natrinema versiforme BOL5-4.</title>
        <authorList>
            <person name="DasSarma P."/>
            <person name="Anton B.P."/>
            <person name="DasSarma S.L."/>
            <person name="Martinez F.L."/>
            <person name="Guzman D."/>
            <person name="Roberts R.J."/>
            <person name="DasSarma S."/>
        </authorList>
    </citation>
    <scope>NUCLEOTIDE SEQUENCE [LARGE SCALE GENOMIC DNA]</scope>
    <source>
        <strain evidence="3">BOL5-4</strain>
    </source>
</reference>
<organism evidence="2 3">
    <name type="scientific">Natrinema versiforme</name>
    <dbReference type="NCBI Taxonomy" id="88724"/>
    <lineage>
        <taxon>Archaea</taxon>
        <taxon>Methanobacteriati</taxon>
        <taxon>Methanobacteriota</taxon>
        <taxon>Stenosarchaea group</taxon>
        <taxon>Halobacteria</taxon>
        <taxon>Halobacteriales</taxon>
        <taxon>Natrialbaceae</taxon>
        <taxon>Natrinema</taxon>
    </lineage>
</organism>
<dbReference type="RefSeq" id="WP_138243550.1">
    <property type="nucleotide sequence ID" value="NZ_CP040330.1"/>
</dbReference>
<dbReference type="GeneID" id="40263842"/>
<dbReference type="EMBL" id="CP040330">
    <property type="protein sequence ID" value="QCS41028.1"/>
    <property type="molecule type" value="Genomic_DNA"/>
</dbReference>
<evidence type="ECO:0000256" key="1">
    <source>
        <dbReference type="SAM" id="MobiDB-lite"/>
    </source>
</evidence>
<name>A0A4V1FXM7_9EURY</name>
<sequence length="242" mass="26701">MRADSLLQGVRRVDEQGERLLSVRTFSGSEPALWVDIAMAALVDLAELLRAGAPFPPRLETEIEAEAGDRAGRDCLPDGGSDRTATESEDGPEDRDDLVRLVLETGYERGSTPIERLEPAVADRVAAAERLETVDSRVIVPLSPAAPYARNWRPLIETLLERLEGVREDFERIVRRVRAGDADGPLATGCEAITQMLETLSLVVRRADADARYVRDRADHQQDELLSTIEDATTQLRSDDNA</sequence>
<protein>
    <submittedName>
        <fullName evidence="2">Uncharacterized protein</fullName>
    </submittedName>
</protein>
<dbReference type="AlphaFoldDB" id="A0A4V1FXM7"/>
<dbReference type="KEGG" id="nvr:FEJ81_01185"/>
<gene>
    <name evidence="2" type="ORF">FEJ81_01185</name>
</gene>
<feature type="region of interest" description="Disordered" evidence="1">
    <location>
        <begin position="64"/>
        <end position="96"/>
    </location>
</feature>
<proteinExistence type="predicted"/>